<dbReference type="PANTHER" id="PTHR43173">
    <property type="entry name" value="ABC1 FAMILY PROTEIN"/>
    <property type="match status" value="1"/>
</dbReference>
<dbReference type="AlphaFoldDB" id="A0A6C0KDL3"/>
<evidence type="ECO:0000313" key="2">
    <source>
        <dbReference type="EMBL" id="QHU15271.1"/>
    </source>
</evidence>
<reference evidence="2" key="1">
    <citation type="journal article" date="2020" name="Nature">
        <title>Giant virus diversity and host interactions through global metagenomics.</title>
        <authorList>
            <person name="Schulz F."/>
            <person name="Roux S."/>
            <person name="Paez-Espino D."/>
            <person name="Jungbluth S."/>
            <person name="Walsh D.A."/>
            <person name="Denef V.J."/>
            <person name="McMahon K.D."/>
            <person name="Konstantinidis K.T."/>
            <person name="Eloe-Fadrosh E.A."/>
            <person name="Kyrpides N.C."/>
            <person name="Woyke T."/>
        </authorList>
    </citation>
    <scope>NUCLEOTIDE SEQUENCE</scope>
    <source>
        <strain evidence="2">GVMAG-S-1103017-68</strain>
    </source>
</reference>
<dbReference type="EMBL" id="MN740854">
    <property type="protein sequence ID" value="QHU15271.1"/>
    <property type="molecule type" value="Genomic_DNA"/>
</dbReference>
<dbReference type="InterPro" id="IPR011009">
    <property type="entry name" value="Kinase-like_dom_sf"/>
</dbReference>
<sequence>MLPAAYQFIVGSSDGLSGKLQQYKEIGYSTAVDKGVAAFDVPSVDGLCVSQRPSFAGSVSYVFEARDAAAQRWSVKVCKPGVQKTLEGEIAWLTAGSVLSGIINSSLPAAIDRTASSLLRELDMGHELAMWSKVRDSKGLAATPEIQTTEVDPRRSTADMLLYRFVDGVPLSDPRCIKAVPARLLGCVIACMFRMLHYDALVFADANAGNFLWNSQQNKIVMIDYGAVVPLSKNMLTFVRDVHLAQEDPRGVRSCLLVHGVADLEECLLGQAQQFWSDKPVRFRSLTSADLTMKTLGAEFGDGFEVVVRHHAQLVALIEYLQVEICTRPLMEEIVRYYTHAR</sequence>
<dbReference type="Pfam" id="PF03109">
    <property type="entry name" value="ABC1"/>
    <property type="match status" value="1"/>
</dbReference>
<name>A0A6C0KDL3_9ZZZZ</name>
<dbReference type="InterPro" id="IPR004147">
    <property type="entry name" value="ABC1_dom"/>
</dbReference>
<dbReference type="Gene3D" id="1.10.510.10">
    <property type="entry name" value="Transferase(Phosphotransferase) domain 1"/>
    <property type="match status" value="1"/>
</dbReference>
<dbReference type="InterPro" id="IPR051130">
    <property type="entry name" value="Mito_struct-func_regulator"/>
</dbReference>
<dbReference type="SUPFAM" id="SSF56112">
    <property type="entry name" value="Protein kinase-like (PK-like)"/>
    <property type="match status" value="1"/>
</dbReference>
<protein>
    <recommendedName>
        <fullName evidence="1">ABC1 atypical kinase-like domain-containing protein</fullName>
    </recommendedName>
</protein>
<feature type="domain" description="ABC1 atypical kinase-like" evidence="1">
    <location>
        <begin position="51"/>
        <end position="237"/>
    </location>
</feature>
<evidence type="ECO:0000259" key="1">
    <source>
        <dbReference type="Pfam" id="PF03109"/>
    </source>
</evidence>
<proteinExistence type="predicted"/>
<accession>A0A6C0KDL3</accession>
<organism evidence="2">
    <name type="scientific">viral metagenome</name>
    <dbReference type="NCBI Taxonomy" id="1070528"/>
    <lineage>
        <taxon>unclassified sequences</taxon>
        <taxon>metagenomes</taxon>
        <taxon>organismal metagenomes</taxon>
    </lineage>
</organism>
<dbReference type="PANTHER" id="PTHR43173:SF19">
    <property type="entry name" value="AARF DOMAIN-CONTAINING PROTEIN KINASE 1"/>
    <property type="match status" value="1"/>
</dbReference>